<reference evidence="13" key="1">
    <citation type="submission" date="2019-08" db="EMBL/GenBank/DDBJ databases">
        <title>Reference gene set and small RNA set construction with multiple tissues from Davidia involucrata Baill.</title>
        <authorList>
            <person name="Yang H."/>
            <person name="Zhou C."/>
            <person name="Li G."/>
            <person name="Wang J."/>
            <person name="Gao P."/>
            <person name="Wang M."/>
            <person name="Wang R."/>
            <person name="Zhao Y."/>
        </authorList>
    </citation>
    <scope>NUCLEOTIDE SEQUENCE</scope>
    <source>
        <tissue evidence="13">Mixed with DoveR01_LX</tissue>
    </source>
</reference>
<comment type="subcellular location">
    <subcellularLocation>
        <location evidence="1">Cell membrane</location>
        <topology evidence="1">Lipid-anchor</topology>
        <topology evidence="1">GPI-anchor</topology>
    </subcellularLocation>
</comment>
<dbReference type="InterPro" id="IPR039391">
    <property type="entry name" value="Phytocyanin-like"/>
</dbReference>
<dbReference type="AlphaFoldDB" id="A0A5B7CDQ7"/>
<evidence type="ECO:0000256" key="10">
    <source>
        <dbReference type="SAM" id="Phobius"/>
    </source>
</evidence>
<dbReference type="InterPro" id="IPR008972">
    <property type="entry name" value="Cupredoxin"/>
</dbReference>
<keyword evidence="2" id="KW-1003">Cell membrane</keyword>
<feature type="domain" description="Phytocyanin" evidence="12">
    <location>
        <begin position="32"/>
        <end position="134"/>
    </location>
</feature>
<gene>
    <name evidence="13" type="ORF">Din_047972</name>
</gene>
<evidence type="ECO:0000256" key="3">
    <source>
        <dbReference type="ARBA" id="ARBA00022622"/>
    </source>
</evidence>
<dbReference type="GO" id="GO:0098552">
    <property type="term" value="C:side of membrane"/>
    <property type="evidence" value="ECO:0007669"/>
    <property type="project" value="UniProtKB-KW"/>
</dbReference>
<evidence type="ECO:0000256" key="4">
    <source>
        <dbReference type="ARBA" id="ARBA00022729"/>
    </source>
</evidence>
<dbReference type="InterPro" id="IPR041846">
    <property type="entry name" value="ENL_dom"/>
</dbReference>
<dbReference type="PANTHER" id="PTHR33021:SF234">
    <property type="entry name" value="EARLY NODULIN-LIKE PROTEIN 7"/>
    <property type="match status" value="1"/>
</dbReference>
<feature type="signal peptide" evidence="11">
    <location>
        <begin position="1"/>
        <end position="30"/>
    </location>
</feature>
<dbReference type="EMBL" id="GHES01047972">
    <property type="protein sequence ID" value="MPA78531.1"/>
    <property type="molecule type" value="Transcribed_RNA"/>
</dbReference>
<comment type="similarity">
    <text evidence="9">Belongs to the early nodulin-like (ENODL) family.</text>
</comment>
<evidence type="ECO:0000256" key="8">
    <source>
        <dbReference type="ARBA" id="ARBA00023288"/>
    </source>
</evidence>
<feature type="transmembrane region" description="Helical" evidence="10">
    <location>
        <begin position="164"/>
        <end position="189"/>
    </location>
</feature>
<dbReference type="InterPro" id="IPR003245">
    <property type="entry name" value="Phytocyanin_dom"/>
</dbReference>
<accession>A0A5B7CDQ7</accession>
<evidence type="ECO:0000256" key="7">
    <source>
        <dbReference type="ARBA" id="ARBA00023180"/>
    </source>
</evidence>
<evidence type="ECO:0000256" key="5">
    <source>
        <dbReference type="ARBA" id="ARBA00023136"/>
    </source>
</evidence>
<dbReference type="SUPFAM" id="SSF49503">
    <property type="entry name" value="Cupredoxins"/>
    <property type="match status" value="1"/>
</dbReference>
<keyword evidence="8" id="KW-0449">Lipoprotein</keyword>
<dbReference type="GO" id="GO:0005886">
    <property type="term" value="C:plasma membrane"/>
    <property type="evidence" value="ECO:0007669"/>
    <property type="project" value="UniProtKB-SubCell"/>
</dbReference>
<evidence type="ECO:0000256" key="6">
    <source>
        <dbReference type="ARBA" id="ARBA00023157"/>
    </source>
</evidence>
<proteinExistence type="inferred from homology"/>
<keyword evidence="5 10" id="KW-0472">Membrane</keyword>
<organism evidence="13">
    <name type="scientific">Davidia involucrata</name>
    <name type="common">Dove tree</name>
    <dbReference type="NCBI Taxonomy" id="16924"/>
    <lineage>
        <taxon>Eukaryota</taxon>
        <taxon>Viridiplantae</taxon>
        <taxon>Streptophyta</taxon>
        <taxon>Embryophyta</taxon>
        <taxon>Tracheophyta</taxon>
        <taxon>Spermatophyta</taxon>
        <taxon>Magnoliopsida</taxon>
        <taxon>eudicotyledons</taxon>
        <taxon>Gunneridae</taxon>
        <taxon>Pentapetalae</taxon>
        <taxon>asterids</taxon>
        <taxon>Cornales</taxon>
        <taxon>Nyssaceae</taxon>
        <taxon>Davidia</taxon>
    </lineage>
</organism>
<dbReference type="PANTHER" id="PTHR33021">
    <property type="entry name" value="BLUE COPPER PROTEIN"/>
    <property type="match status" value="1"/>
</dbReference>
<evidence type="ECO:0000256" key="1">
    <source>
        <dbReference type="ARBA" id="ARBA00004609"/>
    </source>
</evidence>
<dbReference type="FunFam" id="2.60.40.420:FF:000010">
    <property type="entry name" value="Early nodulin-like protein 1"/>
    <property type="match status" value="1"/>
</dbReference>
<evidence type="ECO:0000313" key="13">
    <source>
        <dbReference type="EMBL" id="MPA78531.1"/>
    </source>
</evidence>
<evidence type="ECO:0000256" key="9">
    <source>
        <dbReference type="ARBA" id="ARBA00035011"/>
    </source>
</evidence>
<dbReference type="GO" id="GO:0009055">
    <property type="term" value="F:electron transfer activity"/>
    <property type="evidence" value="ECO:0007669"/>
    <property type="project" value="InterPro"/>
</dbReference>
<name>A0A5B7CDQ7_DAVIN</name>
<keyword evidence="7" id="KW-0325">Glycoprotein</keyword>
<keyword evidence="10" id="KW-1133">Transmembrane helix</keyword>
<protein>
    <recommendedName>
        <fullName evidence="12">Phytocyanin domain-containing protein</fullName>
    </recommendedName>
</protein>
<feature type="chain" id="PRO_5022684216" description="Phytocyanin domain-containing protein" evidence="11">
    <location>
        <begin position="31"/>
        <end position="192"/>
    </location>
</feature>
<keyword evidence="6" id="KW-1015">Disulfide bond</keyword>
<keyword evidence="10" id="KW-0812">Transmembrane</keyword>
<dbReference type="Gene3D" id="2.60.40.420">
    <property type="entry name" value="Cupredoxins - blue copper proteins"/>
    <property type="match status" value="1"/>
</dbReference>
<dbReference type="PROSITE" id="PS51485">
    <property type="entry name" value="PHYTOCYANIN"/>
    <property type="match status" value="1"/>
</dbReference>
<evidence type="ECO:0000259" key="12">
    <source>
        <dbReference type="PROSITE" id="PS51485"/>
    </source>
</evidence>
<evidence type="ECO:0000256" key="2">
    <source>
        <dbReference type="ARBA" id="ARBA00022475"/>
    </source>
</evidence>
<evidence type="ECO:0000256" key="11">
    <source>
        <dbReference type="SAM" id="SignalP"/>
    </source>
</evidence>
<dbReference type="CDD" id="cd11019">
    <property type="entry name" value="OsENODL1_like"/>
    <property type="match status" value="1"/>
</dbReference>
<dbReference type="Pfam" id="PF02298">
    <property type="entry name" value="Cu_bind_like"/>
    <property type="match status" value="1"/>
</dbReference>
<keyword evidence="4 11" id="KW-0732">Signal</keyword>
<sequence length="192" mass="20652">MKNTNMASFLGLLISTSFIILAAMNAPVGASKEFKVGDAEGWRQPGVNETSLYNQWAAMNRFHVGDSLRFEYKNDSVLVVDKWGYYHCNTSNPISAFNDGNSVLNLDRPGPIYFISGTPDHCKNGQRLVVDVMHPISQTPPSIATPPLPYLAVSPSPSPLSSAGVVSVSVALISVLIALIITSLVTMAWSAP</sequence>
<keyword evidence="3" id="KW-0336">GPI-anchor</keyword>